<dbReference type="InterPro" id="IPR000644">
    <property type="entry name" value="CBS_dom"/>
</dbReference>
<dbReference type="PROSITE" id="PS50914">
    <property type="entry name" value="BON"/>
    <property type="match status" value="1"/>
</dbReference>
<organism evidence="5 6">
    <name type="scientific">Nonomuraea montanisoli</name>
    <dbReference type="NCBI Taxonomy" id="2741721"/>
    <lineage>
        <taxon>Bacteria</taxon>
        <taxon>Bacillati</taxon>
        <taxon>Actinomycetota</taxon>
        <taxon>Actinomycetes</taxon>
        <taxon>Streptosporangiales</taxon>
        <taxon>Streptosporangiaceae</taxon>
        <taxon>Nonomuraea</taxon>
    </lineage>
</organism>
<feature type="domain" description="CBS" evidence="4">
    <location>
        <begin position="10"/>
        <end position="69"/>
    </location>
</feature>
<protein>
    <submittedName>
        <fullName evidence="5">CBS domain-containing protein</fullName>
    </submittedName>
</protein>
<keyword evidence="1" id="KW-0677">Repeat</keyword>
<evidence type="ECO:0000259" key="3">
    <source>
        <dbReference type="PROSITE" id="PS50914"/>
    </source>
</evidence>
<keyword evidence="6" id="KW-1185">Reference proteome</keyword>
<dbReference type="CDD" id="cd04586">
    <property type="entry name" value="CBS_pair_BON_assoc"/>
    <property type="match status" value="1"/>
</dbReference>
<dbReference type="AlphaFoldDB" id="A0A7Y6ICT1"/>
<dbReference type="InterPro" id="IPR017080">
    <property type="entry name" value="UCP036990_CBS_BON"/>
</dbReference>
<dbReference type="PROSITE" id="PS51371">
    <property type="entry name" value="CBS"/>
    <property type="match status" value="2"/>
</dbReference>
<name>A0A7Y6ICT1_9ACTN</name>
<proteinExistence type="predicted"/>
<accession>A0A7Y6ICT1</accession>
<dbReference type="RefSeq" id="WP_175593144.1">
    <property type="nucleotide sequence ID" value="NZ_JABWGN010000012.1"/>
</dbReference>
<dbReference type="SMART" id="SM00116">
    <property type="entry name" value="CBS"/>
    <property type="match status" value="2"/>
</dbReference>
<dbReference type="EMBL" id="JABWGN010000012">
    <property type="protein sequence ID" value="NUW35706.1"/>
    <property type="molecule type" value="Genomic_DNA"/>
</dbReference>
<comment type="caution">
    <text evidence="5">The sequence shown here is derived from an EMBL/GenBank/DDBJ whole genome shotgun (WGS) entry which is preliminary data.</text>
</comment>
<dbReference type="Gene3D" id="3.10.580.10">
    <property type="entry name" value="CBS-domain"/>
    <property type="match status" value="1"/>
</dbReference>
<dbReference type="InterPro" id="IPR051462">
    <property type="entry name" value="CBS_domain-containing"/>
</dbReference>
<dbReference type="Gene3D" id="3.30.1340.30">
    <property type="match status" value="1"/>
</dbReference>
<dbReference type="SUPFAM" id="SSF54631">
    <property type="entry name" value="CBS-domain pair"/>
    <property type="match status" value="1"/>
</dbReference>
<gene>
    <name evidence="5" type="ORF">HTZ77_30395</name>
</gene>
<keyword evidence="2" id="KW-0129">CBS domain</keyword>
<dbReference type="InterPro" id="IPR046342">
    <property type="entry name" value="CBS_dom_sf"/>
</dbReference>
<dbReference type="Pfam" id="PF04972">
    <property type="entry name" value="BON"/>
    <property type="match status" value="1"/>
</dbReference>
<evidence type="ECO:0000313" key="6">
    <source>
        <dbReference type="Proteomes" id="UP000586042"/>
    </source>
</evidence>
<dbReference type="Proteomes" id="UP000586042">
    <property type="component" value="Unassembled WGS sequence"/>
</dbReference>
<sequence>MLRINVRDVMTTHVASVEAGTPFKDVAELLVRREVSAVPVLAAGGRVVGVVSEADLLRKEEFREQYYGEGYRPRLRTRLRRRLTGHGADTRHKAVGVTAAELMSAPAVTVDPFASTVTAAQLMDAHGIKRLIVVDDDGRLIGIVSRRDLLKAYVHDDAEIKRWVEQAIPEQARWNDRTGIVVRVQDGIVTLSGHTATSADAAAAVHLAKGLGGVVGIREDFVRLGTDLRGGQARPGGGVARWPFAK</sequence>
<evidence type="ECO:0000256" key="1">
    <source>
        <dbReference type="ARBA" id="ARBA00022737"/>
    </source>
</evidence>
<dbReference type="PIRSF" id="PIRSF036990">
    <property type="entry name" value="UCP036990_CBS_BON"/>
    <property type="match status" value="1"/>
</dbReference>
<dbReference type="PANTHER" id="PTHR48108">
    <property type="entry name" value="CBS DOMAIN-CONTAINING PROTEIN CBSX2, CHLOROPLASTIC"/>
    <property type="match status" value="1"/>
</dbReference>
<evidence type="ECO:0000313" key="5">
    <source>
        <dbReference type="EMBL" id="NUW35706.1"/>
    </source>
</evidence>
<reference evidence="5 6" key="1">
    <citation type="submission" date="2020-06" db="EMBL/GenBank/DDBJ databases">
        <title>Nonomuraea sp. SMC257, a novel actinomycete isolated from soil.</title>
        <authorList>
            <person name="Chanama M."/>
        </authorList>
    </citation>
    <scope>NUCLEOTIDE SEQUENCE [LARGE SCALE GENOMIC DNA]</scope>
    <source>
        <strain evidence="5 6">SMC257</strain>
    </source>
</reference>
<evidence type="ECO:0000256" key="2">
    <source>
        <dbReference type="PROSITE-ProRule" id="PRU00703"/>
    </source>
</evidence>
<dbReference type="Pfam" id="PF00571">
    <property type="entry name" value="CBS"/>
    <property type="match status" value="2"/>
</dbReference>
<dbReference type="InterPro" id="IPR007055">
    <property type="entry name" value="BON_dom"/>
</dbReference>
<dbReference type="PANTHER" id="PTHR48108:SF26">
    <property type="entry name" value="CBS DOMAIN-CONTAINING PROTEIN DDB_G0289609"/>
    <property type="match status" value="1"/>
</dbReference>
<feature type="domain" description="BON" evidence="3">
    <location>
        <begin position="156"/>
        <end position="226"/>
    </location>
</feature>
<evidence type="ECO:0000259" key="4">
    <source>
        <dbReference type="PROSITE" id="PS51371"/>
    </source>
</evidence>
<feature type="domain" description="CBS" evidence="4">
    <location>
        <begin position="103"/>
        <end position="159"/>
    </location>
</feature>